<dbReference type="InterPro" id="IPR024932">
    <property type="entry name" value="ApbE"/>
</dbReference>
<evidence type="ECO:0000256" key="6">
    <source>
        <dbReference type="ARBA" id="ARBA00022723"/>
    </source>
</evidence>
<proteinExistence type="predicted"/>
<evidence type="ECO:0000256" key="7">
    <source>
        <dbReference type="ARBA" id="ARBA00022827"/>
    </source>
</evidence>
<evidence type="ECO:0000256" key="3">
    <source>
        <dbReference type="ARBA" id="ARBA00016337"/>
    </source>
</evidence>
<gene>
    <name evidence="11" type="ORF">GCM10023321_82710</name>
</gene>
<evidence type="ECO:0000313" key="11">
    <source>
        <dbReference type="EMBL" id="GAA5175844.1"/>
    </source>
</evidence>
<reference evidence="12" key="1">
    <citation type="journal article" date="2019" name="Int. J. Syst. Evol. Microbiol.">
        <title>The Global Catalogue of Microorganisms (GCM) 10K type strain sequencing project: providing services to taxonomists for standard genome sequencing and annotation.</title>
        <authorList>
            <consortium name="The Broad Institute Genomics Platform"/>
            <consortium name="The Broad Institute Genome Sequencing Center for Infectious Disease"/>
            <person name="Wu L."/>
            <person name="Ma J."/>
        </authorList>
    </citation>
    <scope>NUCLEOTIDE SEQUENCE [LARGE SCALE GENOMIC DNA]</scope>
    <source>
        <strain evidence="12">JCM 18303</strain>
    </source>
</reference>
<dbReference type="InterPro" id="IPR003374">
    <property type="entry name" value="ApbE-like_sf"/>
</dbReference>
<dbReference type="PANTHER" id="PTHR30040">
    <property type="entry name" value="THIAMINE BIOSYNTHESIS LIPOPROTEIN APBE"/>
    <property type="match status" value="1"/>
</dbReference>
<comment type="catalytic activity">
    <reaction evidence="10">
        <text>L-threonyl-[protein] + FAD = FMN-L-threonyl-[protein] + AMP + H(+)</text>
        <dbReference type="Rhea" id="RHEA:36847"/>
        <dbReference type="Rhea" id="RHEA-COMP:11060"/>
        <dbReference type="Rhea" id="RHEA-COMP:11061"/>
        <dbReference type="ChEBI" id="CHEBI:15378"/>
        <dbReference type="ChEBI" id="CHEBI:30013"/>
        <dbReference type="ChEBI" id="CHEBI:57692"/>
        <dbReference type="ChEBI" id="CHEBI:74257"/>
        <dbReference type="ChEBI" id="CHEBI:456215"/>
        <dbReference type="EC" id="2.7.1.180"/>
    </reaction>
</comment>
<comment type="cofactor">
    <cofactor evidence="1">
        <name>Mg(2+)</name>
        <dbReference type="ChEBI" id="CHEBI:18420"/>
    </cofactor>
</comment>
<evidence type="ECO:0000256" key="1">
    <source>
        <dbReference type="ARBA" id="ARBA00001946"/>
    </source>
</evidence>
<evidence type="ECO:0000256" key="10">
    <source>
        <dbReference type="ARBA" id="ARBA00048540"/>
    </source>
</evidence>
<comment type="caution">
    <text evidence="11">The sequence shown here is derived from an EMBL/GenBank/DDBJ whole genome shotgun (WGS) entry which is preliminary data.</text>
</comment>
<evidence type="ECO:0000256" key="4">
    <source>
        <dbReference type="ARBA" id="ARBA00022630"/>
    </source>
</evidence>
<keyword evidence="7" id="KW-0274">FAD</keyword>
<keyword evidence="8" id="KW-0460">Magnesium</keyword>
<sequence>MSTLTDRPAAPGRVGFPALGTTVLLLVSDPALAETAEAVLRAQLAELDRACSRFRADSEITDLHRRAGRVTHVGPLLGEALDVALRAAELTDGLVDPTVGAAMHTLGYDRDFAEVAATDPGPAAPATHRIRPAPGWWRLHWEPATREVLLPRGVHLDLGATAKALAADRAAASAARATGCGVLVSIGGDVSVAGPAPDGGWRIAVADDHRDALDAPDQAVAISGGGLATSSTAVRAWHRGGRRHHHIVDPRTGNNPDPVWRTVTVAARNCVDANIASTASVVLGTEAPTWLAEHHLPARLVAEDGRIERTPGWPAEDEGV</sequence>
<dbReference type="EC" id="2.7.1.180" evidence="2"/>
<evidence type="ECO:0000256" key="5">
    <source>
        <dbReference type="ARBA" id="ARBA00022679"/>
    </source>
</evidence>
<dbReference type="Pfam" id="PF02424">
    <property type="entry name" value="ApbE"/>
    <property type="match status" value="1"/>
</dbReference>
<dbReference type="SUPFAM" id="SSF143631">
    <property type="entry name" value="ApbE-like"/>
    <property type="match status" value="1"/>
</dbReference>
<protein>
    <recommendedName>
        <fullName evidence="3">FAD:protein FMN transferase</fullName>
        <ecNumber evidence="2">2.7.1.180</ecNumber>
    </recommendedName>
    <alternativeName>
        <fullName evidence="9">Flavin transferase</fullName>
    </alternativeName>
</protein>
<keyword evidence="4" id="KW-0285">Flavoprotein</keyword>
<dbReference type="Gene3D" id="3.10.520.10">
    <property type="entry name" value="ApbE-like domains"/>
    <property type="match status" value="1"/>
</dbReference>
<dbReference type="Proteomes" id="UP001428817">
    <property type="component" value="Unassembled WGS sequence"/>
</dbReference>
<name>A0ABP9RDW9_9PSEU</name>
<keyword evidence="12" id="KW-1185">Reference proteome</keyword>
<evidence type="ECO:0000256" key="2">
    <source>
        <dbReference type="ARBA" id="ARBA00011955"/>
    </source>
</evidence>
<keyword evidence="5 11" id="KW-0808">Transferase</keyword>
<dbReference type="GO" id="GO:0016740">
    <property type="term" value="F:transferase activity"/>
    <property type="evidence" value="ECO:0007669"/>
    <property type="project" value="UniProtKB-KW"/>
</dbReference>
<evidence type="ECO:0000256" key="8">
    <source>
        <dbReference type="ARBA" id="ARBA00022842"/>
    </source>
</evidence>
<dbReference type="EMBL" id="BAABJP010000068">
    <property type="protein sequence ID" value="GAA5175844.1"/>
    <property type="molecule type" value="Genomic_DNA"/>
</dbReference>
<dbReference type="RefSeq" id="WP_345703569.1">
    <property type="nucleotide sequence ID" value="NZ_BAABJP010000068.1"/>
</dbReference>
<evidence type="ECO:0000256" key="9">
    <source>
        <dbReference type="ARBA" id="ARBA00031306"/>
    </source>
</evidence>
<organism evidence="11 12">
    <name type="scientific">Pseudonocardia eucalypti</name>
    <dbReference type="NCBI Taxonomy" id="648755"/>
    <lineage>
        <taxon>Bacteria</taxon>
        <taxon>Bacillati</taxon>
        <taxon>Actinomycetota</taxon>
        <taxon>Actinomycetes</taxon>
        <taxon>Pseudonocardiales</taxon>
        <taxon>Pseudonocardiaceae</taxon>
        <taxon>Pseudonocardia</taxon>
    </lineage>
</organism>
<evidence type="ECO:0000313" key="12">
    <source>
        <dbReference type="Proteomes" id="UP001428817"/>
    </source>
</evidence>
<keyword evidence="6" id="KW-0479">Metal-binding</keyword>
<accession>A0ABP9RDW9</accession>
<dbReference type="PANTHER" id="PTHR30040:SF2">
    <property type="entry name" value="FAD:PROTEIN FMN TRANSFERASE"/>
    <property type="match status" value="1"/>
</dbReference>